<evidence type="ECO:0000256" key="1">
    <source>
        <dbReference type="ARBA" id="ARBA00005771"/>
    </source>
</evidence>
<dbReference type="EMBL" id="FNZH01000004">
    <property type="protein sequence ID" value="SEJ50771.1"/>
    <property type="molecule type" value="Genomic_DNA"/>
</dbReference>
<comment type="similarity">
    <text evidence="1">Belongs to the sulfotransferase 1 family.</text>
</comment>
<name>A0A1H6ZBG6_9BACT</name>
<dbReference type="Proteomes" id="UP000199403">
    <property type="component" value="Unassembled WGS sequence"/>
</dbReference>
<feature type="domain" description="Sulfotransferase" evidence="4">
    <location>
        <begin position="22"/>
        <end position="232"/>
    </location>
</feature>
<dbReference type="STRING" id="1416801.SAMN05192553_104365"/>
<dbReference type="PANTHER" id="PTHR11783">
    <property type="entry name" value="SULFOTRANSFERASE SULT"/>
    <property type="match status" value="1"/>
</dbReference>
<evidence type="ECO:0000313" key="5">
    <source>
        <dbReference type="EMBL" id="SEJ50771.1"/>
    </source>
</evidence>
<dbReference type="RefSeq" id="WP_092175802.1">
    <property type="nucleotide sequence ID" value="NZ_FNZH01000004.1"/>
</dbReference>
<gene>
    <name evidence="5" type="ORF">SAMN05192553_104365</name>
</gene>
<keyword evidence="2 5" id="KW-0808">Transferase</keyword>
<dbReference type="AlphaFoldDB" id="A0A1H6ZBG6"/>
<keyword evidence="3" id="KW-0812">Transmembrane</keyword>
<proteinExistence type="inferred from homology"/>
<reference evidence="6" key="1">
    <citation type="submission" date="2016-10" db="EMBL/GenBank/DDBJ databases">
        <authorList>
            <person name="Varghese N."/>
            <person name="Submissions S."/>
        </authorList>
    </citation>
    <scope>NUCLEOTIDE SEQUENCE [LARGE SCALE GENOMIC DNA]</scope>
    <source>
        <strain evidence="6">IBRC-M 10761</strain>
    </source>
</reference>
<dbReference type="Gene3D" id="3.40.50.300">
    <property type="entry name" value="P-loop containing nucleotide triphosphate hydrolases"/>
    <property type="match status" value="1"/>
</dbReference>
<dbReference type="InterPro" id="IPR000863">
    <property type="entry name" value="Sulfotransferase_dom"/>
</dbReference>
<dbReference type="Pfam" id="PF00685">
    <property type="entry name" value="Sulfotransfer_1"/>
    <property type="match status" value="1"/>
</dbReference>
<dbReference type="GO" id="GO:0008146">
    <property type="term" value="F:sulfotransferase activity"/>
    <property type="evidence" value="ECO:0007669"/>
    <property type="project" value="InterPro"/>
</dbReference>
<keyword evidence="3" id="KW-0472">Membrane</keyword>
<sequence length="244" mass="28533">MNLDKFSSVVRSAFYIFFVPNSFFIISYPKSGNTLVRRIIAQLVSGKDVTIGHKELNEVLPEIGRPFSRKSIISFGFKSHNIPPLVLWSRGIFIFRNPFDSLCSCYEYYNRNTNRHFDSIDDFLKSKYGLIWYTQHLDFFLKLISNDSWISKQWLILDYRILLEDRLTAINSIASYLGISPFDTDMILRHTSVASLAKLEEASGSKSHKGFTKVKNYDSYRNEIAPELYERILQLEKIYYQLFP</sequence>
<evidence type="ECO:0000256" key="2">
    <source>
        <dbReference type="ARBA" id="ARBA00022679"/>
    </source>
</evidence>
<dbReference type="InterPro" id="IPR027417">
    <property type="entry name" value="P-loop_NTPase"/>
</dbReference>
<evidence type="ECO:0000313" key="6">
    <source>
        <dbReference type="Proteomes" id="UP000199403"/>
    </source>
</evidence>
<accession>A0A1H6ZBG6</accession>
<protein>
    <submittedName>
        <fullName evidence="5">Sulfotransferase domain-containing protein</fullName>
    </submittedName>
</protein>
<keyword evidence="6" id="KW-1185">Reference proteome</keyword>
<dbReference type="SUPFAM" id="SSF52540">
    <property type="entry name" value="P-loop containing nucleoside triphosphate hydrolases"/>
    <property type="match status" value="1"/>
</dbReference>
<evidence type="ECO:0000259" key="4">
    <source>
        <dbReference type="Pfam" id="PF00685"/>
    </source>
</evidence>
<evidence type="ECO:0000256" key="3">
    <source>
        <dbReference type="SAM" id="Phobius"/>
    </source>
</evidence>
<dbReference type="OrthoDB" id="1437579at2"/>
<keyword evidence="3" id="KW-1133">Transmembrane helix</keyword>
<organism evidence="5 6">
    <name type="scientific">Cyclobacterium xiamenense</name>
    <dbReference type="NCBI Taxonomy" id="1297121"/>
    <lineage>
        <taxon>Bacteria</taxon>
        <taxon>Pseudomonadati</taxon>
        <taxon>Bacteroidota</taxon>
        <taxon>Cytophagia</taxon>
        <taxon>Cytophagales</taxon>
        <taxon>Cyclobacteriaceae</taxon>
        <taxon>Cyclobacterium</taxon>
    </lineage>
</organism>
<feature type="transmembrane region" description="Helical" evidence="3">
    <location>
        <begin position="12"/>
        <end position="29"/>
    </location>
</feature>